<sequence>MSTVAQTTQAQQAELHSAAQRFEQVNGELQSMLSTLMRELETTRTGWQGAGGRSFDTVKHAWNRDQQTLHKNLLETAEGLRSTGRNYQVTDADAGARFRGIGTHHLPL</sequence>
<protein>
    <recommendedName>
        <fullName evidence="1">ESAT-6-like protein</fullName>
    </recommendedName>
</protein>
<gene>
    <name evidence="2" type="ORF">Dsi01nite_058700</name>
</gene>
<dbReference type="SUPFAM" id="SSF140453">
    <property type="entry name" value="EsxAB dimer-like"/>
    <property type="match status" value="1"/>
</dbReference>
<dbReference type="Proteomes" id="UP000660611">
    <property type="component" value="Unassembled WGS sequence"/>
</dbReference>
<dbReference type="Pfam" id="PF06013">
    <property type="entry name" value="WXG100"/>
    <property type="match status" value="1"/>
</dbReference>
<comment type="similarity">
    <text evidence="1">Belongs to the WXG100 family.</text>
</comment>
<dbReference type="Gene3D" id="1.10.287.1060">
    <property type="entry name" value="ESAT-6-like"/>
    <property type="match status" value="1"/>
</dbReference>
<dbReference type="InterPro" id="IPR036689">
    <property type="entry name" value="ESAT-6-like_sf"/>
</dbReference>
<dbReference type="NCBIfam" id="TIGR03930">
    <property type="entry name" value="WXG100_ESAT6"/>
    <property type="match status" value="1"/>
</dbReference>
<keyword evidence="3" id="KW-1185">Reference proteome</keyword>
<accession>A0A919U9T1</accession>
<evidence type="ECO:0000313" key="3">
    <source>
        <dbReference type="Proteomes" id="UP000660611"/>
    </source>
</evidence>
<dbReference type="EMBL" id="BONQ01000087">
    <property type="protein sequence ID" value="GIG47829.1"/>
    <property type="molecule type" value="Genomic_DNA"/>
</dbReference>
<comment type="caution">
    <text evidence="2">The sequence shown here is derived from an EMBL/GenBank/DDBJ whole genome shotgun (WGS) entry which is preliminary data.</text>
</comment>
<evidence type="ECO:0000256" key="1">
    <source>
        <dbReference type="RuleBase" id="RU362001"/>
    </source>
</evidence>
<dbReference type="AlphaFoldDB" id="A0A919U9T1"/>
<reference evidence="2" key="1">
    <citation type="submission" date="2021-01" db="EMBL/GenBank/DDBJ databases">
        <title>Whole genome shotgun sequence of Dactylosporangium siamense NBRC 106093.</title>
        <authorList>
            <person name="Komaki H."/>
            <person name="Tamura T."/>
        </authorList>
    </citation>
    <scope>NUCLEOTIDE SEQUENCE</scope>
    <source>
        <strain evidence="2">NBRC 106093</strain>
    </source>
</reference>
<organism evidence="2 3">
    <name type="scientific">Dactylosporangium siamense</name>
    <dbReference type="NCBI Taxonomy" id="685454"/>
    <lineage>
        <taxon>Bacteria</taxon>
        <taxon>Bacillati</taxon>
        <taxon>Actinomycetota</taxon>
        <taxon>Actinomycetes</taxon>
        <taxon>Micromonosporales</taxon>
        <taxon>Micromonosporaceae</taxon>
        <taxon>Dactylosporangium</taxon>
    </lineage>
</organism>
<dbReference type="InterPro" id="IPR010310">
    <property type="entry name" value="T7SS_ESAT-6-like"/>
</dbReference>
<evidence type="ECO:0000313" key="2">
    <source>
        <dbReference type="EMBL" id="GIG47829.1"/>
    </source>
</evidence>
<name>A0A919U9T1_9ACTN</name>
<proteinExistence type="inferred from homology"/>